<dbReference type="Proteomes" id="UP000218160">
    <property type="component" value="Chromosome 1"/>
</dbReference>
<reference evidence="2" key="1">
    <citation type="submission" date="2017-04" db="EMBL/GenBank/DDBJ databases">
        <title>Genome evolution of the luminous symbionts of deep sea anglerfish.</title>
        <authorList>
            <person name="Hendry T.A."/>
        </authorList>
    </citation>
    <scope>NUCLEOTIDE SEQUENCE [LARGE SCALE GENOMIC DNA]</scope>
</reference>
<sequence>MNSLRHLNGSENVHLTMKTTVMAQSLNKLGLPSLLCLV</sequence>
<name>A0A291B7E5_9GAMM</name>
<dbReference type="EMBL" id="CP020660">
    <property type="protein sequence ID" value="ATF08916.1"/>
    <property type="molecule type" value="Genomic_DNA"/>
</dbReference>
<protein>
    <submittedName>
        <fullName evidence="1">Uncharacterized protein</fullName>
    </submittedName>
</protein>
<proteinExistence type="predicted"/>
<dbReference type="AlphaFoldDB" id="A0A291B7E5"/>
<accession>A0A291B7E5</accession>
<evidence type="ECO:0000313" key="2">
    <source>
        <dbReference type="Proteomes" id="UP000218160"/>
    </source>
</evidence>
<gene>
    <name evidence="1" type="ORF">BTN50_0383</name>
</gene>
<organism evidence="1 2">
    <name type="scientific">Candidatus Enterovibrio altilux</name>
    <dbReference type="NCBI Taxonomy" id="1927128"/>
    <lineage>
        <taxon>Bacteria</taxon>
        <taxon>Pseudomonadati</taxon>
        <taxon>Pseudomonadota</taxon>
        <taxon>Gammaproteobacteria</taxon>
        <taxon>Vibrionales</taxon>
        <taxon>Vibrionaceae</taxon>
        <taxon>Enterovibrio</taxon>
    </lineage>
</organism>
<evidence type="ECO:0000313" key="1">
    <source>
        <dbReference type="EMBL" id="ATF08916.1"/>
    </source>
</evidence>
<keyword evidence="2" id="KW-1185">Reference proteome</keyword>
<dbReference type="KEGG" id="elux:BTN50_0383"/>